<sequence>MNGAAQVEPRRNKPPMKRVKTRQGYMDNMILRKNVTSSSLSFLSDQTPEPIDTHGPQNGSRSYDLAYILNSEPGLASNRGVHQESHTDT</sequence>
<protein>
    <submittedName>
        <fullName evidence="2">Uncharacterized protein</fullName>
    </submittedName>
</protein>
<name>A0ABY0FQ00_9PLEO</name>
<comment type="caution">
    <text evidence="2">The sequence shown here is derived from an EMBL/GenBank/DDBJ whole genome shotgun (WGS) entry which is preliminary data.</text>
</comment>
<feature type="compositionally biased region" description="Basic residues" evidence="1">
    <location>
        <begin position="12"/>
        <end position="21"/>
    </location>
</feature>
<feature type="region of interest" description="Disordered" evidence="1">
    <location>
        <begin position="40"/>
        <end position="62"/>
    </location>
</feature>
<evidence type="ECO:0000256" key="1">
    <source>
        <dbReference type="SAM" id="MobiDB-lite"/>
    </source>
</evidence>
<feature type="region of interest" description="Disordered" evidence="1">
    <location>
        <begin position="1"/>
        <end position="25"/>
    </location>
</feature>
<keyword evidence="3" id="KW-1185">Reference proteome</keyword>
<evidence type="ECO:0000313" key="2">
    <source>
        <dbReference type="EMBL" id="RYN72488.1"/>
    </source>
</evidence>
<accession>A0ABY0FQ00</accession>
<proteinExistence type="predicted"/>
<organism evidence="2 3">
    <name type="scientific">Alternaria tenuissima</name>
    <dbReference type="NCBI Taxonomy" id="119927"/>
    <lineage>
        <taxon>Eukaryota</taxon>
        <taxon>Fungi</taxon>
        <taxon>Dikarya</taxon>
        <taxon>Ascomycota</taxon>
        <taxon>Pezizomycotina</taxon>
        <taxon>Dothideomycetes</taxon>
        <taxon>Pleosporomycetidae</taxon>
        <taxon>Pleosporales</taxon>
        <taxon>Pleosporineae</taxon>
        <taxon>Pleosporaceae</taxon>
        <taxon>Alternaria</taxon>
        <taxon>Alternaria sect. Alternaria</taxon>
        <taxon>Alternaria alternata complex</taxon>
    </lineage>
</organism>
<gene>
    <name evidence="2" type="ORF">AA0119_g13639</name>
</gene>
<reference evidence="3" key="1">
    <citation type="journal article" date="2019" name="bioRxiv">
        <title>Genomics, evolutionary history and diagnostics of the Alternaria alternata species group including apple and Asian pear pathotypes.</title>
        <authorList>
            <person name="Armitage A.D."/>
            <person name="Cockerton H.M."/>
            <person name="Sreenivasaprasad S."/>
            <person name="Woodhall J.W."/>
            <person name="Lane C.R."/>
            <person name="Harrison R.J."/>
            <person name="Clarkson J.P."/>
        </authorList>
    </citation>
    <scope>NUCLEOTIDE SEQUENCE [LARGE SCALE GENOMIC DNA]</scope>
    <source>
        <strain evidence="3">FERA 635</strain>
    </source>
</reference>
<evidence type="ECO:0000313" key="3">
    <source>
        <dbReference type="Proteomes" id="UP000293195"/>
    </source>
</evidence>
<dbReference type="Proteomes" id="UP000293195">
    <property type="component" value="Unassembled WGS sequence"/>
</dbReference>
<dbReference type="EMBL" id="PDXF01000566">
    <property type="protein sequence ID" value="RYN72488.1"/>
    <property type="molecule type" value="Genomic_DNA"/>
</dbReference>